<evidence type="ECO:0000256" key="2">
    <source>
        <dbReference type="SAM" id="SignalP"/>
    </source>
</evidence>
<reference evidence="4" key="1">
    <citation type="submission" date="2018-11" db="EMBL/GenBank/DDBJ databases">
        <authorList>
            <person name="Alioto T."/>
            <person name="Alioto T."/>
        </authorList>
    </citation>
    <scope>NUCLEOTIDE SEQUENCE</scope>
</reference>
<dbReference type="Pfam" id="PF20231">
    <property type="entry name" value="DUF6589"/>
    <property type="match status" value="1"/>
</dbReference>
<proteinExistence type="predicted"/>
<dbReference type="PANTHER" id="PTHR47018">
    <property type="entry name" value="CXC DOMAIN-CONTAINING PROTEIN-RELATED"/>
    <property type="match status" value="1"/>
</dbReference>
<dbReference type="OrthoDB" id="10071095at2759"/>
<keyword evidence="2" id="KW-0732">Signal</keyword>
<dbReference type="AlphaFoldDB" id="A0A8B6CP53"/>
<sequence length="854" mass="97699">MIVLFLCLLMVFHLKLNIITSDIKSSSCEVDLISSAVAIVDKVSTCTALSRDRSLTCDFIQSIVNPDDKIGPSRSGQGNQFENLTASFLDVTPREAASFTEFTDLVHRYGFTKCLLHDKQIQIPGIKTFLSIPSEKTEKSDFTSVAVLDDAADKKETVLKVLNILHDKFEIGKSCKYIVVVGDGKSYDHLIKLKSEYGANLSWVLPYPGDWHILKNLLPIFMKVYLDAGLKQLASKLHHGSTYRILTDCTKFAVTHRFLLQVWEAMLRYQVSSFLSVSDKIIECKTSFEHIIEDIFSSMNINSVDETNNCDIDSLWIQICSQKIEIFSAFSNDLLSEFTNWRYDQSSKSDTFSFWDSFIHTDFLNYLGFYMAIRTRNWELRNACLKQLACLFHAFDKHNYLRMIPYHLADLQNFPPDVLDFFQKGCFSVSISGENYFSVALDEAHEMQINLKTKNALNSFSQSSLATLTYYLPYRAETLDNLKTQLGFNRDSPHHTEMTVPYVQLQERNINEYFSQLEQSTLFISDDKKTLHHIFLDINATDEQSDSLLNYRRYGHEDLINYVQCFLVASSSKKAPPRRRRNLITFSAPKVTVTKQKKEIKDHKTVISCLRKKIAFSKFSNKAVSDLDQFLQLPRAICDADGIPEKGQKSWATSVFKKMYPVSFISSLPPPPLNTDIAYVIDGMFIINTIPLSVHKTFLDYARFLFDKWVVRPHFQFKATEVHLVFDHPNRQGTSPKDIERSRRDISDQTVEFDQLSPATDLPSNWRSFLKSKSDSKDGFCGPGCKCINCVNLPDKSDTLDISLSDMLSDEISDVEIDDDHDDDDDDDNDDVDDPAEAHLFSDLDMFYLASEDL</sequence>
<feature type="domain" description="DUF6589" evidence="3">
    <location>
        <begin position="155"/>
        <end position="495"/>
    </location>
</feature>
<dbReference type="InterPro" id="IPR046496">
    <property type="entry name" value="DUF6589"/>
</dbReference>
<keyword evidence="5" id="KW-1185">Reference proteome</keyword>
<dbReference type="EMBL" id="UYJE01002160">
    <property type="protein sequence ID" value="VDI08313.1"/>
    <property type="molecule type" value="Genomic_DNA"/>
</dbReference>
<organism evidence="4 5">
    <name type="scientific">Mytilus galloprovincialis</name>
    <name type="common">Mediterranean mussel</name>
    <dbReference type="NCBI Taxonomy" id="29158"/>
    <lineage>
        <taxon>Eukaryota</taxon>
        <taxon>Metazoa</taxon>
        <taxon>Spiralia</taxon>
        <taxon>Lophotrochozoa</taxon>
        <taxon>Mollusca</taxon>
        <taxon>Bivalvia</taxon>
        <taxon>Autobranchia</taxon>
        <taxon>Pteriomorphia</taxon>
        <taxon>Mytilida</taxon>
        <taxon>Mytiloidea</taxon>
        <taxon>Mytilidae</taxon>
        <taxon>Mytilinae</taxon>
        <taxon>Mytilus</taxon>
    </lineage>
</organism>
<evidence type="ECO:0000313" key="4">
    <source>
        <dbReference type="EMBL" id="VDI08313.1"/>
    </source>
</evidence>
<dbReference type="PANTHER" id="PTHR47018:SF2">
    <property type="entry name" value="TESMIN_TSO1-LIKE CXC DOMAIN-CONTAINING PROTEIN"/>
    <property type="match status" value="1"/>
</dbReference>
<feature type="chain" id="PRO_5032473908" description="DUF6589 domain-containing protein" evidence="2">
    <location>
        <begin position="22"/>
        <end position="854"/>
    </location>
</feature>
<comment type="caution">
    <text evidence="4">The sequence shown here is derived from an EMBL/GenBank/DDBJ whole genome shotgun (WGS) entry which is preliminary data.</text>
</comment>
<dbReference type="Proteomes" id="UP000596742">
    <property type="component" value="Unassembled WGS sequence"/>
</dbReference>
<evidence type="ECO:0000313" key="5">
    <source>
        <dbReference type="Proteomes" id="UP000596742"/>
    </source>
</evidence>
<feature type="region of interest" description="Disordered" evidence="1">
    <location>
        <begin position="814"/>
        <end position="836"/>
    </location>
</feature>
<gene>
    <name evidence="4" type="ORF">MGAL_10B022322</name>
</gene>
<evidence type="ECO:0000259" key="3">
    <source>
        <dbReference type="Pfam" id="PF20231"/>
    </source>
</evidence>
<name>A0A8B6CP53_MYTGA</name>
<feature type="signal peptide" evidence="2">
    <location>
        <begin position="1"/>
        <end position="21"/>
    </location>
</feature>
<feature type="compositionally biased region" description="Acidic residues" evidence="1">
    <location>
        <begin position="814"/>
        <end position="835"/>
    </location>
</feature>
<evidence type="ECO:0000256" key="1">
    <source>
        <dbReference type="SAM" id="MobiDB-lite"/>
    </source>
</evidence>
<accession>A0A8B6CP53</accession>
<protein>
    <recommendedName>
        <fullName evidence="3">DUF6589 domain-containing protein</fullName>
    </recommendedName>
</protein>